<evidence type="ECO:0000256" key="2">
    <source>
        <dbReference type="SAM" id="SignalP"/>
    </source>
</evidence>
<feature type="domain" description="SGNH hydrolase-type esterase" evidence="4">
    <location>
        <begin position="33"/>
        <end position="207"/>
    </location>
</feature>
<dbReference type="PANTHER" id="PTHR22901">
    <property type="entry name" value="SIALATE O-ACETYLESTERASE"/>
    <property type="match status" value="1"/>
</dbReference>
<dbReference type="Pfam" id="PF13472">
    <property type="entry name" value="Lipase_GDSL_2"/>
    <property type="match status" value="1"/>
</dbReference>
<dbReference type="InterPro" id="IPR005181">
    <property type="entry name" value="SASA"/>
</dbReference>
<organism evidence="5 6">
    <name type="scientific">Mediterranea massiliensis</name>
    <dbReference type="NCBI Taxonomy" id="1841865"/>
    <lineage>
        <taxon>Bacteria</taxon>
        <taxon>Pseudomonadati</taxon>
        <taxon>Bacteroidota</taxon>
        <taxon>Bacteroidia</taxon>
        <taxon>Bacteroidales</taxon>
        <taxon>Bacteroidaceae</taxon>
        <taxon>Mediterranea</taxon>
    </lineage>
</organism>
<feature type="domain" description="Sialate O-acetylesterase" evidence="3">
    <location>
        <begin position="481"/>
        <end position="583"/>
    </location>
</feature>
<keyword evidence="6" id="KW-1185">Reference proteome</keyword>
<evidence type="ECO:0000256" key="1">
    <source>
        <dbReference type="ARBA" id="ARBA00022801"/>
    </source>
</evidence>
<feature type="domain" description="Sialate O-acetylesterase" evidence="3">
    <location>
        <begin position="308"/>
        <end position="423"/>
    </location>
</feature>
<evidence type="ECO:0000259" key="4">
    <source>
        <dbReference type="Pfam" id="PF13472"/>
    </source>
</evidence>
<dbReference type="SUPFAM" id="SSF52266">
    <property type="entry name" value="SGNH hydrolase"/>
    <property type="match status" value="2"/>
</dbReference>
<comment type="caution">
    <text evidence="5">The sequence shown here is derived from an EMBL/GenBank/DDBJ whole genome shotgun (WGS) entry which is preliminary data.</text>
</comment>
<feature type="signal peptide" evidence="2">
    <location>
        <begin position="1"/>
        <end position="21"/>
    </location>
</feature>
<sequence>MKKKSIFILLCCFLMGIGSYASTNKDQKIKVACIGNSITYGLGTENPAVDSYPAQLQIMLGGRYKVGNFGKSGATLLNKGHRPYMEQKEFREAMDFAGDIVVIHLGINDTDPRDWPNYRDFFLSDYLALIDSCRAVNPDVRILICRLTPIFDRHPRFESSTRDWEDEIQVMVEKVARVSNLQLIDFHEVLYSYPQLLPDAIHPTKEGLNRLARAVYSAITGDFGGLRMPLLFSDNMVLQRDCPIKIEGINDAGMKVTVDIAGQKHTAVTEIDGHWSVTLAPLVAGTDYTLQIEDGRQKLIYRNVAAGEVWLCSGQSNMEFRLEQALTASEDIPQAHNPNIRLFDMKGRWATSDCAWPVTALDSVNRMEYYANTSWQTCIPQLAARFSAIGYYFGQMLQDSLHVPIGLICNAVGGSPTESWIDRSTIEHQLPGILRGWPYNDYIQPWVGERALKNIELRPKLQRHPYDPCYLYESGILPLRHYTIKGVVWYQGESNAHHVQLHERLFKLLVQSWRTYWDNPEMPFYFVQLSSLNRPSWTWFRDSQRRLMQQLPHMGMAVSSDKGDSLDVHPRDKRPVGERLARWALHCDYNFDILPSGPLYQSAQVKGGKVYLKFDYGDGLTTSNGQSPNCFEVAEVAGLYYPAKAIICGDKVIVWSEHVPHPVFVRYGWQPFTRANLVNSADLPASTFQCKVVGSFRKSH</sequence>
<dbReference type="Proteomes" id="UP000766986">
    <property type="component" value="Unassembled WGS sequence"/>
</dbReference>
<name>A0ABS2DVY2_9BACT</name>
<dbReference type="PANTHER" id="PTHR22901:SF0">
    <property type="entry name" value="SIALATE O-ACETYLESTERASE"/>
    <property type="match status" value="1"/>
</dbReference>
<dbReference type="InterPro" id="IPR036514">
    <property type="entry name" value="SGNH_hydro_sf"/>
</dbReference>
<reference evidence="5 6" key="1">
    <citation type="journal article" date="2021" name="Sci. Rep.">
        <title>The distribution of antibiotic resistance genes in chicken gut microbiota commensals.</title>
        <authorList>
            <person name="Juricova H."/>
            <person name="Matiasovicova J."/>
            <person name="Kubasova T."/>
            <person name="Cejkova D."/>
            <person name="Rychlik I."/>
        </authorList>
    </citation>
    <scope>NUCLEOTIDE SEQUENCE [LARGE SCALE GENOMIC DNA]</scope>
    <source>
        <strain evidence="5 6">An772</strain>
    </source>
</reference>
<dbReference type="InterPro" id="IPR013783">
    <property type="entry name" value="Ig-like_fold"/>
</dbReference>
<gene>
    <name evidence="5" type="ORF">H7U35_00230</name>
</gene>
<proteinExistence type="predicted"/>
<evidence type="ECO:0000313" key="5">
    <source>
        <dbReference type="EMBL" id="MBM6733655.1"/>
    </source>
</evidence>
<dbReference type="InterPro" id="IPR013830">
    <property type="entry name" value="SGNH_hydro"/>
</dbReference>
<protein>
    <submittedName>
        <fullName evidence="5">Sialate O-acetylesterase</fullName>
    </submittedName>
</protein>
<evidence type="ECO:0000259" key="3">
    <source>
        <dbReference type="Pfam" id="PF03629"/>
    </source>
</evidence>
<dbReference type="EMBL" id="JACLYZ010000001">
    <property type="protein sequence ID" value="MBM6733655.1"/>
    <property type="molecule type" value="Genomic_DNA"/>
</dbReference>
<keyword evidence="1" id="KW-0378">Hydrolase</keyword>
<keyword evidence="2" id="KW-0732">Signal</keyword>
<dbReference type="Pfam" id="PF03629">
    <property type="entry name" value="SASA"/>
    <property type="match status" value="2"/>
</dbReference>
<dbReference type="Gene3D" id="2.60.40.10">
    <property type="entry name" value="Immunoglobulins"/>
    <property type="match status" value="1"/>
</dbReference>
<feature type="chain" id="PRO_5046114648" evidence="2">
    <location>
        <begin position="22"/>
        <end position="700"/>
    </location>
</feature>
<accession>A0ABS2DVY2</accession>
<dbReference type="Gene3D" id="3.40.50.1110">
    <property type="entry name" value="SGNH hydrolase"/>
    <property type="match status" value="2"/>
</dbReference>
<dbReference type="InterPro" id="IPR039329">
    <property type="entry name" value="SIAE"/>
</dbReference>
<evidence type="ECO:0000313" key="6">
    <source>
        <dbReference type="Proteomes" id="UP000766986"/>
    </source>
</evidence>